<dbReference type="InterPro" id="IPR011990">
    <property type="entry name" value="TPR-like_helical_dom_sf"/>
</dbReference>
<proteinExistence type="predicted"/>
<feature type="domain" description="PABC" evidence="2">
    <location>
        <begin position="55"/>
        <end position="79"/>
    </location>
</feature>
<gene>
    <name evidence="3" type="ORF">CUMW_239190</name>
</gene>
<dbReference type="InterPro" id="IPR036053">
    <property type="entry name" value="PABP-dom"/>
</dbReference>
<dbReference type="Proteomes" id="UP000236630">
    <property type="component" value="Unassembled WGS sequence"/>
</dbReference>
<dbReference type="Pfam" id="PF00658">
    <property type="entry name" value="MLLE"/>
    <property type="match status" value="1"/>
</dbReference>
<protein>
    <recommendedName>
        <fullName evidence="2">PABC domain-containing protein</fullName>
    </recommendedName>
</protein>
<dbReference type="GO" id="GO:0009451">
    <property type="term" value="P:RNA modification"/>
    <property type="evidence" value="ECO:0007669"/>
    <property type="project" value="InterPro"/>
</dbReference>
<organism evidence="3 4">
    <name type="scientific">Citrus unshiu</name>
    <name type="common">Satsuma mandarin</name>
    <name type="synonym">Citrus nobilis var. unshiu</name>
    <dbReference type="NCBI Taxonomy" id="55188"/>
    <lineage>
        <taxon>Eukaryota</taxon>
        <taxon>Viridiplantae</taxon>
        <taxon>Streptophyta</taxon>
        <taxon>Embryophyta</taxon>
        <taxon>Tracheophyta</taxon>
        <taxon>Spermatophyta</taxon>
        <taxon>Magnoliopsida</taxon>
        <taxon>eudicotyledons</taxon>
        <taxon>Gunneridae</taxon>
        <taxon>Pentapetalae</taxon>
        <taxon>rosids</taxon>
        <taxon>malvids</taxon>
        <taxon>Sapindales</taxon>
        <taxon>Rutaceae</taxon>
        <taxon>Aurantioideae</taxon>
        <taxon>Citrus</taxon>
    </lineage>
</organism>
<evidence type="ECO:0000313" key="4">
    <source>
        <dbReference type="Proteomes" id="UP000236630"/>
    </source>
</evidence>
<keyword evidence="4" id="KW-1185">Reference proteome</keyword>
<comment type="caution">
    <text evidence="3">The sequence shown here is derived from an EMBL/GenBank/DDBJ whole genome shotgun (WGS) entry which is preliminary data.</text>
</comment>
<evidence type="ECO:0000313" key="3">
    <source>
        <dbReference type="EMBL" id="GAY65172.1"/>
    </source>
</evidence>
<dbReference type="AlphaFoldDB" id="A0A2H5QKL9"/>
<dbReference type="SUPFAM" id="SSF63570">
    <property type="entry name" value="PABC (PABP) domain"/>
    <property type="match status" value="1"/>
</dbReference>
<dbReference type="Gene3D" id="1.25.40.10">
    <property type="entry name" value="Tetratricopeptide repeat domain"/>
    <property type="match status" value="2"/>
</dbReference>
<evidence type="ECO:0000256" key="1">
    <source>
        <dbReference type="ARBA" id="ARBA00022737"/>
    </source>
</evidence>
<dbReference type="Pfam" id="PF01535">
    <property type="entry name" value="PPR"/>
    <property type="match status" value="4"/>
</dbReference>
<dbReference type="InterPro" id="IPR002004">
    <property type="entry name" value="PABP_HYD_C"/>
</dbReference>
<evidence type="ECO:0000259" key="2">
    <source>
        <dbReference type="Pfam" id="PF00658"/>
    </source>
</evidence>
<dbReference type="GO" id="GO:0003723">
    <property type="term" value="F:RNA binding"/>
    <property type="evidence" value="ECO:0007669"/>
    <property type="project" value="InterPro"/>
</dbReference>
<dbReference type="PANTHER" id="PTHR47926">
    <property type="entry name" value="PENTATRICOPEPTIDE REPEAT-CONTAINING PROTEIN"/>
    <property type="match status" value="1"/>
</dbReference>
<dbReference type="EMBL" id="BDQV01000458">
    <property type="protein sequence ID" value="GAY65172.1"/>
    <property type="molecule type" value="Genomic_DNA"/>
</dbReference>
<dbReference type="PANTHER" id="PTHR47926:SF347">
    <property type="entry name" value="PENTATRICOPEPTIDE REPEAT-CONTAINING PROTEIN"/>
    <property type="match status" value="1"/>
</dbReference>
<dbReference type="STRING" id="55188.A0A2H5QKL9"/>
<dbReference type="InterPro" id="IPR046960">
    <property type="entry name" value="PPR_At4g14850-like_plant"/>
</dbReference>
<name>A0A2H5QKL9_CITUN</name>
<dbReference type="InterPro" id="IPR002885">
    <property type="entry name" value="PPR_rpt"/>
</dbReference>
<sequence length="293" mass="32161">MAAAANTTIPAASWPPPSPFPFTFTARSDWGFGFCPCKCFPEAAEDDAARESLPTAKVTEILLEMDQTEILHLLESPEESGSKLLSNYVKSGKIIEAKNLFDEIPEKNAVSWSIVIHGYSIKGFHEKSMKALSHAQFFHYSWCSCCGSRLEKLGTCEIYSWTNGLKNPCVVSCNAIVAGFISNKLFEQAVLLFNFFRGSSLVPNAVTMLTVIRGYAAPANAILGDLKRGKQLRAQVVLGGLQLELCLSNSIIAIYSKCGDLDSSRSGFNQITEKSHFRICAKWVCKRGFGPTH</sequence>
<accession>A0A2H5QKL9</accession>
<reference evidence="3 4" key="1">
    <citation type="journal article" date="2017" name="Front. Genet.">
        <title>Draft sequencing of the heterozygous diploid genome of Satsuma (Citrus unshiu Marc.) using a hybrid assembly approach.</title>
        <authorList>
            <person name="Shimizu T."/>
            <person name="Tanizawa Y."/>
            <person name="Mochizuki T."/>
            <person name="Nagasaki H."/>
            <person name="Yoshioka T."/>
            <person name="Toyoda A."/>
            <person name="Fujiyama A."/>
            <person name="Kaminuma E."/>
            <person name="Nakamura Y."/>
        </authorList>
    </citation>
    <scope>NUCLEOTIDE SEQUENCE [LARGE SCALE GENOMIC DNA]</scope>
    <source>
        <strain evidence="4">cv. Miyagawa wase</strain>
    </source>
</reference>
<keyword evidence="1" id="KW-0677">Repeat</keyword>